<evidence type="ECO:0008006" key="3">
    <source>
        <dbReference type="Google" id="ProtNLM"/>
    </source>
</evidence>
<proteinExistence type="predicted"/>
<evidence type="ECO:0000313" key="1">
    <source>
        <dbReference type="EMBL" id="KAJ7780961.1"/>
    </source>
</evidence>
<dbReference type="EMBL" id="JARKIB010000004">
    <property type="protein sequence ID" value="KAJ7780961.1"/>
    <property type="molecule type" value="Genomic_DNA"/>
</dbReference>
<name>A0AAD7NYA5_9AGAR</name>
<sequence length="265" mass="29314">MSNAESPGPCDLTARLAPEILTEIFLTLLANAEDSDSYGLSCVNPPWLPSHVCGRWRAVALSTPKLWCSLLPFGSRDRSGRLVPISSVLALASAHIERSNPLPLTLRVDSDWWFSNRPLLDLLLSPTQTARWGEVRILHAREDDARSHSILAALRSNTFTCLKTLRLEYCDFTGEPSRIVLPMLTSLTLVASGTSLLKTLSTPLVSHFQVQYMYTNDNGRRISASADLVSFLQKYASSLTRLEVIARSTTANWLAYSKSCLFSPS</sequence>
<reference evidence="1" key="1">
    <citation type="submission" date="2023-03" db="EMBL/GenBank/DDBJ databases">
        <title>Massive genome expansion in bonnet fungi (Mycena s.s.) driven by repeated elements and novel gene families across ecological guilds.</title>
        <authorList>
            <consortium name="Lawrence Berkeley National Laboratory"/>
            <person name="Harder C.B."/>
            <person name="Miyauchi S."/>
            <person name="Viragh M."/>
            <person name="Kuo A."/>
            <person name="Thoen E."/>
            <person name="Andreopoulos B."/>
            <person name="Lu D."/>
            <person name="Skrede I."/>
            <person name="Drula E."/>
            <person name="Henrissat B."/>
            <person name="Morin E."/>
            <person name="Kohler A."/>
            <person name="Barry K."/>
            <person name="LaButti K."/>
            <person name="Morin E."/>
            <person name="Salamov A."/>
            <person name="Lipzen A."/>
            <person name="Mereny Z."/>
            <person name="Hegedus B."/>
            <person name="Baldrian P."/>
            <person name="Stursova M."/>
            <person name="Weitz H."/>
            <person name="Taylor A."/>
            <person name="Grigoriev I.V."/>
            <person name="Nagy L.G."/>
            <person name="Martin F."/>
            <person name="Kauserud H."/>
        </authorList>
    </citation>
    <scope>NUCLEOTIDE SEQUENCE</scope>
    <source>
        <strain evidence="1">CBHHK182m</strain>
    </source>
</reference>
<evidence type="ECO:0000313" key="2">
    <source>
        <dbReference type="Proteomes" id="UP001215598"/>
    </source>
</evidence>
<accession>A0AAD7NYA5</accession>
<dbReference type="AlphaFoldDB" id="A0AAD7NYA5"/>
<keyword evidence="2" id="KW-1185">Reference proteome</keyword>
<comment type="caution">
    <text evidence="1">The sequence shown here is derived from an EMBL/GenBank/DDBJ whole genome shotgun (WGS) entry which is preliminary data.</text>
</comment>
<organism evidence="1 2">
    <name type="scientific">Mycena metata</name>
    <dbReference type="NCBI Taxonomy" id="1033252"/>
    <lineage>
        <taxon>Eukaryota</taxon>
        <taxon>Fungi</taxon>
        <taxon>Dikarya</taxon>
        <taxon>Basidiomycota</taxon>
        <taxon>Agaricomycotina</taxon>
        <taxon>Agaricomycetes</taxon>
        <taxon>Agaricomycetidae</taxon>
        <taxon>Agaricales</taxon>
        <taxon>Marasmiineae</taxon>
        <taxon>Mycenaceae</taxon>
        <taxon>Mycena</taxon>
    </lineage>
</organism>
<protein>
    <recommendedName>
        <fullName evidence="3">F-box domain-containing protein</fullName>
    </recommendedName>
</protein>
<dbReference type="Proteomes" id="UP001215598">
    <property type="component" value="Unassembled WGS sequence"/>
</dbReference>
<gene>
    <name evidence="1" type="ORF">B0H16DRAFT_1710218</name>
</gene>